<dbReference type="Gene3D" id="3.30.479.30">
    <property type="entry name" value="Band 7 domain"/>
    <property type="match status" value="1"/>
</dbReference>
<dbReference type="PANTHER" id="PTHR42911:SF1">
    <property type="entry name" value="MODULATOR OF FTSH PROTEASE HFLC"/>
    <property type="match status" value="1"/>
</dbReference>
<dbReference type="InterPro" id="IPR036013">
    <property type="entry name" value="Band_7/SPFH_dom_sf"/>
</dbReference>
<dbReference type="Pfam" id="PF01145">
    <property type="entry name" value="Band_7"/>
    <property type="match status" value="1"/>
</dbReference>
<evidence type="ECO:0000259" key="1">
    <source>
        <dbReference type="Pfam" id="PF01145"/>
    </source>
</evidence>
<feature type="non-terminal residue" evidence="2">
    <location>
        <position position="95"/>
    </location>
</feature>
<name>A0A382PUI9_9ZZZZ</name>
<feature type="domain" description="Band 7" evidence="1">
    <location>
        <begin position="24"/>
        <end position="94"/>
    </location>
</feature>
<dbReference type="InterPro" id="IPR001107">
    <property type="entry name" value="Band_7"/>
</dbReference>
<accession>A0A382PUI9</accession>
<dbReference type="PANTHER" id="PTHR42911">
    <property type="entry name" value="MODULATOR OF FTSH PROTEASE HFLC"/>
    <property type="match status" value="1"/>
</dbReference>
<organism evidence="2">
    <name type="scientific">marine metagenome</name>
    <dbReference type="NCBI Taxonomy" id="408172"/>
    <lineage>
        <taxon>unclassified sequences</taxon>
        <taxon>metagenomes</taxon>
        <taxon>ecological metagenomes</taxon>
    </lineage>
</organism>
<proteinExistence type="predicted"/>
<dbReference type="EMBL" id="UINC01109883">
    <property type="protein sequence ID" value="SVC77014.1"/>
    <property type="molecule type" value="Genomic_DNA"/>
</dbReference>
<reference evidence="2" key="1">
    <citation type="submission" date="2018-05" db="EMBL/GenBank/DDBJ databases">
        <authorList>
            <person name="Lanie J.A."/>
            <person name="Ng W.-L."/>
            <person name="Kazmierczak K.M."/>
            <person name="Andrzejewski T.M."/>
            <person name="Davidsen T.M."/>
            <person name="Wayne K.J."/>
            <person name="Tettelin H."/>
            <person name="Glass J.I."/>
            <person name="Rusch D."/>
            <person name="Podicherti R."/>
            <person name="Tsui H.-C.T."/>
            <person name="Winkler M.E."/>
        </authorList>
    </citation>
    <scope>NUCLEOTIDE SEQUENCE</scope>
</reference>
<dbReference type="AlphaFoldDB" id="A0A382PUI9"/>
<evidence type="ECO:0000313" key="2">
    <source>
        <dbReference type="EMBL" id="SVC77014.1"/>
    </source>
</evidence>
<sequence>MRFAVGVVVVLIAAMFGANLVLFTVTEIEQVVVTQFGQPKRVITEPGLYFKLPDPFQRTTSFDKRLLEYDSNPDPIFTQDKKILLLDNYARWRIV</sequence>
<gene>
    <name evidence="2" type="ORF">METZ01_LOCUS329868</name>
</gene>
<protein>
    <recommendedName>
        <fullName evidence="1">Band 7 domain-containing protein</fullName>
    </recommendedName>
</protein>